<accession>A0A923LA71</accession>
<gene>
    <name evidence="1" type="ORF">H8S44_01725</name>
</gene>
<dbReference type="InterPro" id="IPR028994">
    <property type="entry name" value="Integrin_alpha_N"/>
</dbReference>
<dbReference type="EMBL" id="JACOOR010000001">
    <property type="protein sequence ID" value="MBC5658505.1"/>
    <property type="molecule type" value="Genomic_DNA"/>
</dbReference>
<organism evidence="1 2">
    <name type="scientific">Anaerosacchariphilus hominis</name>
    <dbReference type="NCBI Taxonomy" id="2763017"/>
    <lineage>
        <taxon>Bacteria</taxon>
        <taxon>Bacillati</taxon>
        <taxon>Bacillota</taxon>
        <taxon>Clostridia</taxon>
        <taxon>Lachnospirales</taxon>
        <taxon>Lachnospiraceae</taxon>
        <taxon>Anaerosacchariphilus</taxon>
    </lineage>
</organism>
<dbReference type="AlphaFoldDB" id="A0A923LA71"/>
<dbReference type="SUPFAM" id="SSF101898">
    <property type="entry name" value="NHL repeat"/>
    <property type="match status" value="1"/>
</dbReference>
<proteinExistence type="predicted"/>
<evidence type="ECO:0000313" key="2">
    <source>
        <dbReference type="Proteomes" id="UP000649345"/>
    </source>
</evidence>
<evidence type="ECO:0008006" key="3">
    <source>
        <dbReference type="Google" id="ProtNLM"/>
    </source>
</evidence>
<keyword evidence="2" id="KW-1185">Reference proteome</keyword>
<dbReference type="Proteomes" id="UP000649345">
    <property type="component" value="Unassembled WGS sequence"/>
</dbReference>
<comment type="caution">
    <text evidence="1">The sequence shown here is derived from an EMBL/GenBank/DDBJ whole genome shotgun (WGS) entry which is preliminary data.</text>
</comment>
<name>A0A923LA71_9FIRM</name>
<dbReference type="SUPFAM" id="SSF69318">
    <property type="entry name" value="Integrin alpha N-terminal domain"/>
    <property type="match status" value="1"/>
</dbReference>
<dbReference type="RefSeq" id="WP_186872783.1">
    <property type="nucleotide sequence ID" value="NZ_JACOOR010000001.1"/>
</dbReference>
<evidence type="ECO:0000313" key="1">
    <source>
        <dbReference type="EMBL" id="MBC5658505.1"/>
    </source>
</evidence>
<protein>
    <recommendedName>
        <fullName evidence="3">VCBS repeat-containing protein</fullName>
    </recommendedName>
</protein>
<sequence>MKANKIKTHELEKCYSICPLTYKGAEHILVAAEKVNKCLMFDLDGNLEDTIWDEPGGTMSMVQIPGTDGEFLATHKFYSPNDSKEAKIVHVSPKGDHEWEIKTAVELPFVHRFDILSSNGVNYLVGCTIKSAHEYKEDWRTPGKIWVGVLPEDMSGVDKEHPIEMTVLKDGLMRNHGYCRVEKDGRMWAAVGTDNGIFKIVPPEEKGGEWTIETLTEDAASDMTFADFDGDGEDEMLVMTPFHGEIIKIYKKADGKYTCVKTFDKPYEFAHGIWAADIFGKGTAIVGHRKGERDLMACTWNGTDYVMELLDHNVGPANVRIYDKPGNKVGLISTNREINEIAFYELENE</sequence>
<reference evidence="1" key="1">
    <citation type="submission" date="2020-08" db="EMBL/GenBank/DDBJ databases">
        <title>Genome public.</title>
        <authorList>
            <person name="Liu C."/>
            <person name="Sun Q."/>
        </authorList>
    </citation>
    <scope>NUCLEOTIDE SEQUENCE</scope>
    <source>
        <strain evidence="1">NSJ-68</strain>
    </source>
</reference>